<evidence type="ECO:0000313" key="3">
    <source>
        <dbReference type="Proteomes" id="UP000235371"/>
    </source>
</evidence>
<dbReference type="PANTHER" id="PTHR33112:SF12">
    <property type="entry name" value="HETEROKARYON INCOMPATIBILITY DOMAIN-CONTAINING PROTEIN"/>
    <property type="match status" value="1"/>
</dbReference>
<dbReference type="PANTHER" id="PTHR33112">
    <property type="entry name" value="DOMAIN PROTEIN, PUTATIVE-RELATED"/>
    <property type="match status" value="1"/>
</dbReference>
<feature type="domain" description="Heterokaryon incompatibility" evidence="1">
    <location>
        <begin position="200"/>
        <end position="358"/>
    </location>
</feature>
<sequence>MSQSLCSTCRSINFRKYSYESRFRAIRLGSWRGISNRDGCLFCSLVRDAILSNEHRPSSKSIIKLSNRKSWKCCTSFNEYHGIRRWDYSNEFDLQAYASKTNTLSRYQFDLYWESYSGERTHVYLRPLRPGPFFGRIVDRDHADLALCKRWLDVCDEYHSGPMEQCIGKKTSRRFLQDCLRLIDVKNMVIVRSSSSRTEYVALTYVWGEDKLKRERPLGWEMPRTLSAAVCTDEYGVETIDLPKELPRTVRDAIAVTRSLEYGYLWVDSLCIIQDDKQDQDLQIGMMDEIYSNATLTIAAGSGLHADWGLPGISRRRRYAQRSEIVDGVELAVEFPSFEELNSGTSLVWNTRGWTLQEKMLSKRLLLFTDFQVYFRCPNSVCAEDIVMEAGALSTTIKRRQNPFAWGASRLEEPALLDQVGDFLTLENWKLTDKNWKLAFLPNYVALISEYTRRTFSFSQDRLKAIYGVLRTLDPSERAFPGGLPRAWLAETLLWQPRDDSKYAIDTKTIGMPTWSWAAWSLSEGCVWSEYARPDAISGSEPLTTIHVQGDGGSANSYCVWTSYKTLFGSKKTTADSLSKNARQLLKSSGTMLSFVTSICIIRIGEATYEQNISDDALQTYYLMDSERYRVGKIWTCDRVARSRRDHQFIALSSRKTGIAIKDAVADMHIPKYIDGNGGSKNSPATNWRAINVMLVDWKGDVAFRVAVGQVISTAWNEETTKLVYLG</sequence>
<proteinExistence type="predicted"/>
<evidence type="ECO:0000259" key="1">
    <source>
        <dbReference type="Pfam" id="PF06985"/>
    </source>
</evidence>
<protein>
    <submittedName>
        <fullName evidence="2">HET-domain-containing protein</fullName>
    </submittedName>
</protein>
<dbReference type="GeneID" id="36587456"/>
<dbReference type="RefSeq" id="XP_024741625.1">
    <property type="nucleotide sequence ID" value="XM_024879379.1"/>
</dbReference>
<dbReference type="AlphaFoldDB" id="A0A2J6TNX2"/>
<dbReference type="STRING" id="1095630.A0A2J6TNX2"/>
<reference evidence="2 3" key="1">
    <citation type="submission" date="2016-04" db="EMBL/GenBank/DDBJ databases">
        <title>A degradative enzymes factory behind the ericoid mycorrhizal symbiosis.</title>
        <authorList>
            <consortium name="DOE Joint Genome Institute"/>
            <person name="Martino E."/>
            <person name="Morin E."/>
            <person name="Grelet G."/>
            <person name="Kuo A."/>
            <person name="Kohler A."/>
            <person name="Daghino S."/>
            <person name="Barry K."/>
            <person name="Choi C."/>
            <person name="Cichocki N."/>
            <person name="Clum A."/>
            <person name="Copeland A."/>
            <person name="Hainaut M."/>
            <person name="Haridas S."/>
            <person name="Labutti K."/>
            <person name="Lindquist E."/>
            <person name="Lipzen A."/>
            <person name="Khouja H.-R."/>
            <person name="Murat C."/>
            <person name="Ohm R."/>
            <person name="Olson A."/>
            <person name="Spatafora J."/>
            <person name="Veneault-Fourrey C."/>
            <person name="Henrissat B."/>
            <person name="Grigoriev I."/>
            <person name="Martin F."/>
            <person name="Perotto S."/>
        </authorList>
    </citation>
    <scope>NUCLEOTIDE SEQUENCE [LARGE SCALE GENOMIC DNA]</scope>
    <source>
        <strain evidence="2 3">E</strain>
    </source>
</reference>
<dbReference type="InterPro" id="IPR010730">
    <property type="entry name" value="HET"/>
</dbReference>
<organism evidence="2 3">
    <name type="scientific">Hyaloscypha bicolor E</name>
    <dbReference type="NCBI Taxonomy" id="1095630"/>
    <lineage>
        <taxon>Eukaryota</taxon>
        <taxon>Fungi</taxon>
        <taxon>Dikarya</taxon>
        <taxon>Ascomycota</taxon>
        <taxon>Pezizomycotina</taxon>
        <taxon>Leotiomycetes</taxon>
        <taxon>Helotiales</taxon>
        <taxon>Hyaloscyphaceae</taxon>
        <taxon>Hyaloscypha</taxon>
        <taxon>Hyaloscypha bicolor</taxon>
    </lineage>
</organism>
<evidence type="ECO:0000313" key="2">
    <source>
        <dbReference type="EMBL" id="PMD64721.1"/>
    </source>
</evidence>
<dbReference type="InParanoid" id="A0A2J6TNX2"/>
<gene>
    <name evidence="2" type="ORF">K444DRAFT_608404</name>
</gene>
<keyword evidence="3" id="KW-1185">Reference proteome</keyword>
<name>A0A2J6TNX2_9HELO</name>
<dbReference type="EMBL" id="KZ613747">
    <property type="protein sequence ID" value="PMD64721.1"/>
    <property type="molecule type" value="Genomic_DNA"/>
</dbReference>
<dbReference type="Proteomes" id="UP000235371">
    <property type="component" value="Unassembled WGS sequence"/>
</dbReference>
<accession>A0A2J6TNX2</accession>
<dbReference type="Pfam" id="PF06985">
    <property type="entry name" value="HET"/>
    <property type="match status" value="1"/>
</dbReference>
<dbReference type="OrthoDB" id="3540875at2759"/>